<keyword evidence="8 15" id="KW-1133">Transmembrane helix</keyword>
<evidence type="ECO:0000256" key="13">
    <source>
        <dbReference type="PIRSR" id="PIRSR602401-1"/>
    </source>
</evidence>
<dbReference type="PROSITE" id="PS00086">
    <property type="entry name" value="CYTOCHROME_P450"/>
    <property type="match status" value="1"/>
</dbReference>
<keyword evidence="5 13" id="KW-0349">Heme</keyword>
<evidence type="ECO:0000256" key="6">
    <source>
        <dbReference type="ARBA" id="ARBA00022692"/>
    </source>
</evidence>
<dbReference type="InterPro" id="IPR036396">
    <property type="entry name" value="Cyt_P450_sf"/>
</dbReference>
<evidence type="ECO:0000256" key="14">
    <source>
        <dbReference type="RuleBase" id="RU000461"/>
    </source>
</evidence>
<keyword evidence="9 14" id="KW-0560">Oxidoreductase</keyword>
<accession>A0A5C3QUH1</accession>
<comment type="cofactor">
    <cofactor evidence="1 13">
        <name>heme</name>
        <dbReference type="ChEBI" id="CHEBI:30413"/>
    </cofactor>
</comment>
<dbReference type="InterPro" id="IPR050121">
    <property type="entry name" value="Cytochrome_P450_monoxygenase"/>
</dbReference>
<dbReference type="InterPro" id="IPR017972">
    <property type="entry name" value="Cyt_P450_CS"/>
</dbReference>
<dbReference type="STRING" id="1884261.A0A5C3QUH1"/>
<evidence type="ECO:0000256" key="5">
    <source>
        <dbReference type="ARBA" id="ARBA00022617"/>
    </source>
</evidence>
<dbReference type="Gene3D" id="1.10.630.10">
    <property type="entry name" value="Cytochrome P450"/>
    <property type="match status" value="1"/>
</dbReference>
<keyword evidence="17" id="KW-1185">Reference proteome</keyword>
<proteinExistence type="inferred from homology"/>
<keyword evidence="11 14" id="KW-0503">Monooxygenase</keyword>
<protein>
    <submittedName>
        <fullName evidence="16">Cytochrome P450</fullName>
    </submittedName>
</protein>
<evidence type="ECO:0000256" key="11">
    <source>
        <dbReference type="ARBA" id="ARBA00023033"/>
    </source>
</evidence>
<dbReference type="EMBL" id="ML178816">
    <property type="protein sequence ID" value="TFL05572.1"/>
    <property type="molecule type" value="Genomic_DNA"/>
</dbReference>
<organism evidence="16 17">
    <name type="scientific">Pterulicium gracile</name>
    <dbReference type="NCBI Taxonomy" id="1884261"/>
    <lineage>
        <taxon>Eukaryota</taxon>
        <taxon>Fungi</taxon>
        <taxon>Dikarya</taxon>
        <taxon>Basidiomycota</taxon>
        <taxon>Agaricomycotina</taxon>
        <taxon>Agaricomycetes</taxon>
        <taxon>Agaricomycetidae</taxon>
        <taxon>Agaricales</taxon>
        <taxon>Pleurotineae</taxon>
        <taxon>Pterulaceae</taxon>
        <taxon>Pterulicium</taxon>
    </lineage>
</organism>
<dbReference type="InterPro" id="IPR002401">
    <property type="entry name" value="Cyt_P450_E_grp-I"/>
</dbReference>
<gene>
    <name evidence="16" type="ORF">BDV98DRAFT_522711</name>
</gene>
<evidence type="ECO:0000313" key="16">
    <source>
        <dbReference type="EMBL" id="TFL05572.1"/>
    </source>
</evidence>
<dbReference type="PRINTS" id="PR00463">
    <property type="entry name" value="EP450I"/>
</dbReference>
<feature type="transmembrane region" description="Helical" evidence="15">
    <location>
        <begin position="338"/>
        <end position="363"/>
    </location>
</feature>
<dbReference type="AlphaFoldDB" id="A0A5C3QUH1"/>
<evidence type="ECO:0000256" key="8">
    <source>
        <dbReference type="ARBA" id="ARBA00022989"/>
    </source>
</evidence>
<evidence type="ECO:0000256" key="1">
    <source>
        <dbReference type="ARBA" id="ARBA00001971"/>
    </source>
</evidence>
<keyword evidence="12 15" id="KW-0472">Membrane</keyword>
<keyword evidence="7 13" id="KW-0479">Metal-binding</keyword>
<sequence>MQMAPVQFISEPDIFLLGLGAALILLVYRTLVQGSQTKARLTALKSPPSESWFFGCSRTIIESADAAPIYEQWRSQYGDVFAIPTVLGGKRVVLCDPKAITHFYAHESTTYVQSGLGKQFIKKFFGNGILVAEGENHRRQRKALTPAFSVAAIRRLTSVFYDSAHKAKNYWENTINESSSSSGDSALIDVQSWMNRIALDSIGIAGFAHDFHALDGHSNEFAELFDSLGSRNPGTFSMMLFLLSTVFPFVLQIPTARSRNIARLSQGLSAIADELLKKSKEEGEKGVTSDTLAEEKSLIGLLIKAEGQNAELYMTKDEVMAQMNVLILAGYETTSSEFFLFPFTACHLTCLFMYLVSLTWALLELSRKPAIQTKLREELLAFGSADPTLDQLTNQLPYLDAVVHEVLRTHPPVVETNRVATTDDIIPLSHPITTRTGQSTDHIVIPKGTRVSAPISMVNRTENFWGEDAGVFIPERWLVDGPQGKAAGDARSDGLKKNQIQGHRHLLTFSDGPRICLGKAFALAESKAVLSVLVRNFEFRFPDGGEPNIVKHQGILPRPKYEGEEKARTPLVVRRLD</sequence>
<dbReference type="PANTHER" id="PTHR24305:SF166">
    <property type="entry name" value="CYTOCHROME P450 12A4, MITOCHONDRIAL-RELATED"/>
    <property type="match status" value="1"/>
</dbReference>
<dbReference type="OrthoDB" id="1470350at2759"/>
<keyword evidence="6 15" id="KW-0812">Transmembrane</keyword>
<evidence type="ECO:0000256" key="7">
    <source>
        <dbReference type="ARBA" id="ARBA00022723"/>
    </source>
</evidence>
<evidence type="ECO:0000256" key="3">
    <source>
        <dbReference type="ARBA" id="ARBA00004721"/>
    </source>
</evidence>
<evidence type="ECO:0000256" key="15">
    <source>
        <dbReference type="SAM" id="Phobius"/>
    </source>
</evidence>
<dbReference type="Pfam" id="PF00067">
    <property type="entry name" value="p450"/>
    <property type="match status" value="2"/>
</dbReference>
<evidence type="ECO:0000256" key="2">
    <source>
        <dbReference type="ARBA" id="ARBA00004370"/>
    </source>
</evidence>
<evidence type="ECO:0000256" key="10">
    <source>
        <dbReference type="ARBA" id="ARBA00023004"/>
    </source>
</evidence>
<dbReference type="PANTHER" id="PTHR24305">
    <property type="entry name" value="CYTOCHROME P450"/>
    <property type="match status" value="1"/>
</dbReference>
<comment type="pathway">
    <text evidence="3">Secondary metabolite biosynthesis; terpenoid biosynthesis.</text>
</comment>
<name>A0A5C3QUH1_9AGAR</name>
<dbReference type="InterPro" id="IPR001128">
    <property type="entry name" value="Cyt_P450"/>
</dbReference>
<evidence type="ECO:0000313" key="17">
    <source>
        <dbReference type="Proteomes" id="UP000305067"/>
    </source>
</evidence>
<dbReference type="GO" id="GO:0016020">
    <property type="term" value="C:membrane"/>
    <property type="evidence" value="ECO:0007669"/>
    <property type="project" value="UniProtKB-SubCell"/>
</dbReference>
<dbReference type="GO" id="GO:0016705">
    <property type="term" value="F:oxidoreductase activity, acting on paired donors, with incorporation or reduction of molecular oxygen"/>
    <property type="evidence" value="ECO:0007669"/>
    <property type="project" value="InterPro"/>
</dbReference>
<dbReference type="GO" id="GO:0020037">
    <property type="term" value="F:heme binding"/>
    <property type="evidence" value="ECO:0007669"/>
    <property type="project" value="InterPro"/>
</dbReference>
<dbReference type="GO" id="GO:0004497">
    <property type="term" value="F:monooxygenase activity"/>
    <property type="evidence" value="ECO:0007669"/>
    <property type="project" value="UniProtKB-KW"/>
</dbReference>
<evidence type="ECO:0000256" key="9">
    <source>
        <dbReference type="ARBA" id="ARBA00023002"/>
    </source>
</evidence>
<dbReference type="PRINTS" id="PR00385">
    <property type="entry name" value="P450"/>
</dbReference>
<keyword evidence="10 13" id="KW-0408">Iron</keyword>
<reference evidence="16 17" key="1">
    <citation type="journal article" date="2019" name="Nat. Ecol. Evol.">
        <title>Megaphylogeny resolves global patterns of mushroom evolution.</title>
        <authorList>
            <person name="Varga T."/>
            <person name="Krizsan K."/>
            <person name="Foldi C."/>
            <person name="Dima B."/>
            <person name="Sanchez-Garcia M."/>
            <person name="Sanchez-Ramirez S."/>
            <person name="Szollosi G.J."/>
            <person name="Szarkandi J.G."/>
            <person name="Papp V."/>
            <person name="Albert L."/>
            <person name="Andreopoulos W."/>
            <person name="Angelini C."/>
            <person name="Antonin V."/>
            <person name="Barry K.W."/>
            <person name="Bougher N.L."/>
            <person name="Buchanan P."/>
            <person name="Buyck B."/>
            <person name="Bense V."/>
            <person name="Catcheside P."/>
            <person name="Chovatia M."/>
            <person name="Cooper J."/>
            <person name="Damon W."/>
            <person name="Desjardin D."/>
            <person name="Finy P."/>
            <person name="Geml J."/>
            <person name="Haridas S."/>
            <person name="Hughes K."/>
            <person name="Justo A."/>
            <person name="Karasinski D."/>
            <person name="Kautmanova I."/>
            <person name="Kiss B."/>
            <person name="Kocsube S."/>
            <person name="Kotiranta H."/>
            <person name="LaButti K.M."/>
            <person name="Lechner B.E."/>
            <person name="Liimatainen K."/>
            <person name="Lipzen A."/>
            <person name="Lukacs Z."/>
            <person name="Mihaltcheva S."/>
            <person name="Morgado L.N."/>
            <person name="Niskanen T."/>
            <person name="Noordeloos M.E."/>
            <person name="Ohm R.A."/>
            <person name="Ortiz-Santana B."/>
            <person name="Ovrebo C."/>
            <person name="Racz N."/>
            <person name="Riley R."/>
            <person name="Savchenko A."/>
            <person name="Shiryaev A."/>
            <person name="Soop K."/>
            <person name="Spirin V."/>
            <person name="Szebenyi C."/>
            <person name="Tomsovsky M."/>
            <person name="Tulloss R.E."/>
            <person name="Uehling J."/>
            <person name="Grigoriev I.V."/>
            <person name="Vagvolgyi C."/>
            <person name="Papp T."/>
            <person name="Martin F.M."/>
            <person name="Miettinen O."/>
            <person name="Hibbett D.S."/>
            <person name="Nagy L.G."/>
        </authorList>
    </citation>
    <scope>NUCLEOTIDE SEQUENCE [LARGE SCALE GENOMIC DNA]</scope>
    <source>
        <strain evidence="16 17">CBS 309.79</strain>
    </source>
</reference>
<evidence type="ECO:0000256" key="12">
    <source>
        <dbReference type="ARBA" id="ARBA00023136"/>
    </source>
</evidence>
<dbReference type="SUPFAM" id="SSF48264">
    <property type="entry name" value="Cytochrome P450"/>
    <property type="match status" value="1"/>
</dbReference>
<evidence type="ECO:0000256" key="4">
    <source>
        <dbReference type="ARBA" id="ARBA00010617"/>
    </source>
</evidence>
<dbReference type="Proteomes" id="UP000305067">
    <property type="component" value="Unassembled WGS sequence"/>
</dbReference>
<feature type="binding site" description="axial binding residue" evidence="13">
    <location>
        <position position="516"/>
    </location>
    <ligand>
        <name>heme</name>
        <dbReference type="ChEBI" id="CHEBI:30413"/>
    </ligand>
    <ligandPart>
        <name>Fe</name>
        <dbReference type="ChEBI" id="CHEBI:18248"/>
    </ligandPart>
</feature>
<comment type="subcellular location">
    <subcellularLocation>
        <location evidence="2">Membrane</location>
    </subcellularLocation>
</comment>
<comment type="similarity">
    <text evidence="4 14">Belongs to the cytochrome P450 family.</text>
</comment>
<dbReference type="GO" id="GO:0005506">
    <property type="term" value="F:iron ion binding"/>
    <property type="evidence" value="ECO:0007669"/>
    <property type="project" value="InterPro"/>
</dbReference>